<evidence type="ECO:0000256" key="9">
    <source>
        <dbReference type="HAMAP-Rule" id="MF_01924"/>
    </source>
</evidence>
<feature type="active site" description="Proton donor/acceptor" evidence="9">
    <location>
        <position position="247"/>
    </location>
</feature>
<dbReference type="GO" id="GO:0008270">
    <property type="term" value="F:zinc ion binding"/>
    <property type="evidence" value="ECO:0007669"/>
    <property type="project" value="UniProtKB-UniRule"/>
</dbReference>
<accession>A0A372DMW9</accession>
<evidence type="ECO:0000256" key="5">
    <source>
        <dbReference type="ARBA" id="ARBA00022833"/>
    </source>
</evidence>
<keyword evidence="4 9" id="KW-0378">Hydrolase</keyword>
<dbReference type="CDD" id="cd14817">
    <property type="entry name" value="D-Ala-D-Ala_dipeptidase_VanX"/>
    <property type="match status" value="1"/>
</dbReference>
<feature type="binding site" evidence="9">
    <location>
        <position position="250"/>
    </location>
    <ligand>
        <name>Zn(2+)</name>
        <dbReference type="ChEBI" id="CHEBI:29105"/>
        <note>catalytic</note>
    </ligand>
</feature>
<evidence type="ECO:0000256" key="6">
    <source>
        <dbReference type="ARBA" id="ARBA00022997"/>
    </source>
</evidence>
<evidence type="ECO:0000313" key="11">
    <source>
        <dbReference type="EMBL" id="RFP60920.1"/>
    </source>
</evidence>
<evidence type="ECO:0000256" key="3">
    <source>
        <dbReference type="ARBA" id="ARBA00022723"/>
    </source>
</evidence>
<evidence type="ECO:0000256" key="7">
    <source>
        <dbReference type="ARBA" id="ARBA00023049"/>
    </source>
</evidence>
<dbReference type="PANTHER" id="PTHR46825">
    <property type="entry name" value="D-ALANYL-D-ALANINE-CARBOXYPEPTIDASE/ENDOPEPTIDASE AMPH"/>
    <property type="match status" value="1"/>
</dbReference>
<dbReference type="InterPro" id="IPR012338">
    <property type="entry name" value="Beta-lactam/transpept-like"/>
</dbReference>
<dbReference type="EMBL" id="QVPD01000005">
    <property type="protein sequence ID" value="RFP60920.1"/>
    <property type="molecule type" value="Genomic_DNA"/>
</dbReference>
<keyword evidence="5 9" id="KW-0862">Zinc</keyword>
<dbReference type="GO" id="GO:0006508">
    <property type="term" value="P:proteolysis"/>
    <property type="evidence" value="ECO:0007669"/>
    <property type="project" value="UniProtKB-KW"/>
</dbReference>
<comment type="function">
    <text evidence="9">Catalyzes hydrolysis of the D-alanyl-D-alanine dipeptide.</text>
</comment>
<name>A0A372DMW9_9GAMM</name>
<feature type="site" description="Transition state stabilizer" evidence="9">
    <location>
        <position position="134"/>
    </location>
</feature>
<reference evidence="11 12" key="1">
    <citation type="submission" date="2018-08" db="EMBL/GenBank/DDBJ databases">
        <title>Lysobacter weifangensis sp. nov., a new member of the family 'Xanthomonadaceae', isolated from soil in a farmland.</title>
        <authorList>
            <person name="Zhao H."/>
        </authorList>
    </citation>
    <scope>NUCLEOTIDE SEQUENCE [LARGE SCALE GENOMIC DNA]</scope>
    <source>
        <strain evidence="11 12">WF-2</strain>
    </source>
</reference>
<sequence length="602" mass="65510">MRAPCAWPSSIRRAISAPITRTSRSSGWATVTSVRAGVAALLLIAGGVATAADAPLLSPATTMEQAGMVDVRSLVPDLSQQIAYAGRDNFVGAPVDGYAAPRCYLKREAAAALARVEHALRARHQRLRVFDCYRPARAVAHFVRWAGDPADQRTKAAHYPDLDKSQLLGAYIAPVSGHSRGATVDLTLLQCDAQDADCRPLDMGTDFDYFGTRANTASPQATAAQHANRRQLLDAMAAQGFANYPLEWWHYTLQPEPAPGVLYDVPVTASEAPMPQARIDRLMQRYEGDVPGAALLVLRDGEALVRRGYGRSDLEAGVEAGPATTYRLASVSKQFTAAAILLLAQDGRLGLDDPVRKWLPSLPPAAAAITLRQLLTHTSGLIDYEDLMGADWPGQIRDAGVLALLEREDRLYFPPGSAYRYSNGGYALLALVVERASAMPYPDFLRTRIFAPLGMHDSLAYVAGGPAPPHRAFGYSQIDGRWQRTDQSPTSAVLGDGGIYASIDDLARWDAALYDDRLLDDTSRALAFAPQVRVVGEPYEAGYGFGWRITGDTLWHSGETIGFRNVIVRWPRQRLTVILLSNRDDPEPYRTALAVGELFLTP</sequence>
<keyword evidence="3 9" id="KW-0479">Metal-binding</keyword>
<dbReference type="EC" id="3.4.13.22" evidence="9"/>
<dbReference type="InterPro" id="IPR001466">
    <property type="entry name" value="Beta-lactam-related"/>
</dbReference>
<dbReference type="Pfam" id="PF01427">
    <property type="entry name" value="Peptidase_M15"/>
    <property type="match status" value="1"/>
</dbReference>
<dbReference type="InterPro" id="IPR050491">
    <property type="entry name" value="AmpC-like"/>
</dbReference>
<feature type="binding site" evidence="9">
    <location>
        <position position="178"/>
    </location>
    <ligand>
        <name>Zn(2+)</name>
        <dbReference type="ChEBI" id="CHEBI:29105"/>
        <note>catalytic</note>
    </ligand>
</feature>
<keyword evidence="12" id="KW-1185">Reference proteome</keyword>
<keyword evidence="6 9" id="KW-0224">Dipeptidase</keyword>
<evidence type="ECO:0000256" key="8">
    <source>
        <dbReference type="ARBA" id="ARBA00023316"/>
    </source>
</evidence>
<evidence type="ECO:0000256" key="4">
    <source>
        <dbReference type="ARBA" id="ARBA00022801"/>
    </source>
</evidence>
<comment type="catalytic activity">
    <reaction evidence="1 9">
        <text>D-alanyl-D-alanine + H2O = 2 D-alanine</text>
        <dbReference type="Rhea" id="RHEA:20661"/>
        <dbReference type="ChEBI" id="CHEBI:15377"/>
        <dbReference type="ChEBI" id="CHEBI:57416"/>
        <dbReference type="ChEBI" id="CHEBI:57822"/>
        <dbReference type="EC" id="3.4.13.22"/>
    </reaction>
</comment>
<feature type="domain" description="Beta-lactamase-related" evidence="10">
    <location>
        <begin position="279"/>
        <end position="593"/>
    </location>
</feature>
<gene>
    <name evidence="9" type="primary">ddpX</name>
    <name evidence="11" type="ORF">D0Y53_06260</name>
</gene>
<dbReference type="Pfam" id="PF00144">
    <property type="entry name" value="Beta-lactamase"/>
    <property type="match status" value="1"/>
</dbReference>
<dbReference type="AlphaFoldDB" id="A0A372DMW9"/>
<keyword evidence="8" id="KW-0961">Cell wall biogenesis/degradation</keyword>
<dbReference type="GO" id="GO:0160237">
    <property type="term" value="F:D-Ala-D-Ala dipeptidase activity"/>
    <property type="evidence" value="ECO:0007669"/>
    <property type="project" value="UniProtKB-EC"/>
</dbReference>
<evidence type="ECO:0000256" key="1">
    <source>
        <dbReference type="ARBA" id="ARBA00001362"/>
    </source>
</evidence>
<dbReference type="InterPro" id="IPR000755">
    <property type="entry name" value="A_A_dipeptidase"/>
</dbReference>
<dbReference type="OrthoDB" id="9799367at2"/>
<evidence type="ECO:0000256" key="2">
    <source>
        <dbReference type="ARBA" id="ARBA00022670"/>
    </source>
</evidence>
<comment type="caution">
    <text evidence="11">The sequence shown here is derived from an EMBL/GenBank/DDBJ whole genome shotgun (WGS) entry which is preliminary data.</text>
</comment>
<dbReference type="SUPFAM" id="SSF56601">
    <property type="entry name" value="beta-lactamase/transpeptidase-like"/>
    <property type="match status" value="1"/>
</dbReference>
<feature type="binding site" evidence="9">
    <location>
        <position position="185"/>
    </location>
    <ligand>
        <name>Zn(2+)</name>
        <dbReference type="ChEBI" id="CHEBI:29105"/>
        <note>catalytic</note>
    </ligand>
</feature>
<dbReference type="PANTHER" id="PTHR46825:SF9">
    <property type="entry name" value="BETA-LACTAMASE-RELATED DOMAIN-CONTAINING PROTEIN"/>
    <property type="match status" value="1"/>
</dbReference>
<dbReference type="GO" id="GO:0071555">
    <property type="term" value="P:cell wall organization"/>
    <property type="evidence" value="ECO:0007669"/>
    <property type="project" value="UniProtKB-KW"/>
</dbReference>
<proteinExistence type="inferred from homology"/>
<dbReference type="Proteomes" id="UP000262917">
    <property type="component" value="Unassembled WGS sequence"/>
</dbReference>
<evidence type="ECO:0000259" key="10">
    <source>
        <dbReference type="Pfam" id="PF00144"/>
    </source>
</evidence>
<dbReference type="InterPro" id="IPR009045">
    <property type="entry name" value="Zn_M74/Hedgehog-like"/>
</dbReference>
<comment type="similarity">
    <text evidence="9">Belongs to the peptidase M15D family.</text>
</comment>
<keyword evidence="7 9" id="KW-0482">Metalloprotease</keyword>
<organism evidence="11 12">
    <name type="scientific">Cognatiluteimonas weifangensis</name>
    <dbReference type="NCBI Taxonomy" id="2303539"/>
    <lineage>
        <taxon>Bacteria</taxon>
        <taxon>Pseudomonadati</taxon>
        <taxon>Pseudomonadota</taxon>
        <taxon>Gammaproteobacteria</taxon>
        <taxon>Lysobacterales</taxon>
        <taxon>Lysobacteraceae</taxon>
        <taxon>Cognatiluteimonas</taxon>
    </lineage>
</organism>
<comment type="cofactor">
    <cofactor evidence="9">
        <name>Zn(2+)</name>
        <dbReference type="ChEBI" id="CHEBI:29105"/>
    </cofactor>
    <text evidence="9">Binds 1 zinc ion per subunit.</text>
</comment>
<dbReference type="GO" id="GO:0008237">
    <property type="term" value="F:metallopeptidase activity"/>
    <property type="evidence" value="ECO:0007669"/>
    <property type="project" value="UniProtKB-KW"/>
</dbReference>
<dbReference type="RefSeq" id="WP_117202529.1">
    <property type="nucleotide sequence ID" value="NZ_JBHTBK010000021.1"/>
</dbReference>
<dbReference type="Gene3D" id="3.40.710.10">
    <property type="entry name" value="DD-peptidase/beta-lactamase superfamily"/>
    <property type="match status" value="1"/>
</dbReference>
<keyword evidence="2 9" id="KW-0645">Protease</keyword>
<dbReference type="SUPFAM" id="SSF55166">
    <property type="entry name" value="Hedgehog/DD-peptidase"/>
    <property type="match status" value="1"/>
</dbReference>
<dbReference type="HAMAP" id="MF_01924">
    <property type="entry name" value="A_A_dipeptidase"/>
    <property type="match status" value="1"/>
</dbReference>
<protein>
    <recommendedName>
        <fullName evidence="9">D-alanyl-D-alanine dipeptidase</fullName>
        <shortName evidence="9">D-Ala-D-Ala dipeptidase</shortName>
        <ecNumber evidence="9">3.4.13.22</ecNumber>
    </recommendedName>
</protein>
<evidence type="ECO:0000313" key="12">
    <source>
        <dbReference type="Proteomes" id="UP000262917"/>
    </source>
</evidence>
<dbReference type="Gene3D" id="3.30.1380.10">
    <property type="match status" value="1"/>
</dbReference>